<evidence type="ECO:0000256" key="9">
    <source>
        <dbReference type="ARBA" id="ARBA00023024"/>
    </source>
</evidence>
<dbReference type="InterPro" id="IPR015883">
    <property type="entry name" value="Glyco_hydro_20_cat"/>
</dbReference>
<keyword evidence="12" id="KW-0119">Carbohydrate metabolism</keyword>
<evidence type="ECO:0000256" key="16">
    <source>
        <dbReference type="ARBA" id="ARBA00076634"/>
    </source>
</evidence>
<evidence type="ECO:0000256" key="2">
    <source>
        <dbReference type="ARBA" id="ARBA00004370"/>
    </source>
</evidence>
<dbReference type="FunFam" id="3.20.20.80:FF:000063">
    <property type="entry name" value="Beta-hexosaminidase"/>
    <property type="match status" value="1"/>
</dbReference>
<sequence>MAYFNLMRTLWGAGVLGLPLAVSQSGIILGPIMTTALGLLIIHMHLTLLWCLNEISRQLRIPYISYRYGFRVALLHGPTILHRIGEKGPMIISIFMLMSQLGICTVFVIFTTDSLRDIMDWKTSKPAILSLLIPYLFLQYFMKTLSIVSYISMLGNYLNIAGLLLIIYLIFLAPHGVIVYACTDPLALFFVIGTILFNLSAVAVILSIDKALKDPKVLTKPCGMLTVGMFIPTVFTTVFGVLGYWSFGTMEENVLRSLPFDDYISMASIGLYLIAIAFAYPIQCYPAISMIVDVVKNWHPQDPPSDEMLKWIEATARPLFVMTSFFICYLIPIQGAFVAFVGNLCTTMLAFVFPAVMELCILYPNDYGYYKVYLIKDLLIVMFGMTSFLVGVPLASLPLWTWDCINDKCVPTKATLSGRLQSLMTCNMLCASMTLWPQPTGQVSLSTTAVPVRSDLFHLQILSFPSRSVREHVKGAFEIFQGVLRKMEHDVRVFEDWRTVAVYVEISESGQGDPRLRLETDESYRFSLRPRNGTTRSLRVDISANSFSGVRHAFETVSQLVWFDSFAGSLFMMEAASVDDAPRFKYRGLMLDTARNYFPVSDLLLTIDGMASCKLNTFHWHATDAQSFPLELDSLPQLARYGAYGPGAIYTTEDLRTVIQYARLRGIRVLLEVDLPAHVSAAWMWQGRNKADNIVFCLNNKPWTEYCDEPPCGQLNPRSVLVYTMIEKLYAEIIQLTGVDDVFHMGNGDVSLRCWAEKFNATDPMDLWLVFTTNALQRLETANEKLPNLTLFWNSKMSDRIKPDLKPYFHNLGLQVNDLASSQRYISGLRLILSHQDAWDLNDGYSKWYEETGNSNFNSWQRVYEHRPWTRKAIKSLEGGEATVWTSTLSKDGLDSRIWPRAAALAERLWSDRAEAATRPVHARLDLHNLRLKQRGIQTTPLWSNWCSQNPYTC</sequence>
<gene>
    <name evidence="22" type="ORF">PMACD_LOCUS12430</name>
</gene>
<comment type="caution">
    <text evidence="22">The sequence shown here is derived from an EMBL/GenBank/DDBJ whole genome shotgun (WGS) entry which is preliminary data.</text>
</comment>
<dbReference type="Pfam" id="PF00728">
    <property type="entry name" value="Glyco_hydro_20"/>
    <property type="match status" value="1"/>
</dbReference>
<organism evidence="22 23">
    <name type="scientific">Pieris macdunnoughi</name>
    <dbReference type="NCBI Taxonomy" id="345717"/>
    <lineage>
        <taxon>Eukaryota</taxon>
        <taxon>Metazoa</taxon>
        <taxon>Ecdysozoa</taxon>
        <taxon>Arthropoda</taxon>
        <taxon>Hexapoda</taxon>
        <taxon>Insecta</taxon>
        <taxon>Pterygota</taxon>
        <taxon>Neoptera</taxon>
        <taxon>Endopterygota</taxon>
        <taxon>Lepidoptera</taxon>
        <taxon>Glossata</taxon>
        <taxon>Ditrysia</taxon>
        <taxon>Papilionoidea</taxon>
        <taxon>Pieridae</taxon>
        <taxon>Pierinae</taxon>
        <taxon>Pieris</taxon>
    </lineage>
</organism>
<evidence type="ECO:0000256" key="1">
    <source>
        <dbReference type="ARBA" id="ARBA00001231"/>
    </source>
</evidence>
<feature type="domain" description="Glycoside hydrolase family 20 catalytic" evidence="19">
    <location>
        <begin position="584"/>
        <end position="912"/>
    </location>
</feature>
<dbReference type="GO" id="GO:0030203">
    <property type="term" value="P:glycosaminoglycan metabolic process"/>
    <property type="evidence" value="ECO:0007669"/>
    <property type="project" value="TreeGrafter"/>
</dbReference>
<evidence type="ECO:0000256" key="5">
    <source>
        <dbReference type="ARBA" id="ARBA00022692"/>
    </source>
</evidence>
<keyword evidence="11" id="KW-0325">Glycoprotein</keyword>
<dbReference type="GO" id="GO:0006032">
    <property type="term" value="P:chitin catabolic process"/>
    <property type="evidence" value="ECO:0007669"/>
    <property type="project" value="UniProtKB-KW"/>
</dbReference>
<dbReference type="EC" id="3.2.1.52" evidence="4"/>
<feature type="domain" description="Beta-hexosaminidase eukaryotic type N-terminal" evidence="21">
    <location>
        <begin position="435"/>
        <end position="560"/>
    </location>
</feature>
<feature type="transmembrane region" description="Helical" evidence="18">
    <location>
        <begin position="319"/>
        <end position="342"/>
    </location>
</feature>
<dbReference type="PANTHER" id="PTHR22600">
    <property type="entry name" value="BETA-HEXOSAMINIDASE"/>
    <property type="match status" value="1"/>
</dbReference>
<evidence type="ECO:0000313" key="23">
    <source>
        <dbReference type="Proteomes" id="UP000663880"/>
    </source>
</evidence>
<feature type="transmembrane region" description="Helical" evidence="18">
    <location>
        <begin position="348"/>
        <end position="366"/>
    </location>
</feature>
<feature type="transmembrane region" description="Helical" evidence="18">
    <location>
        <begin position="263"/>
        <end position="282"/>
    </location>
</feature>
<feature type="transmembrane region" description="Helical" evidence="18">
    <location>
        <begin position="227"/>
        <end position="247"/>
    </location>
</feature>
<keyword evidence="6" id="KW-0732">Signal</keyword>
<accession>A0A821VXE3</accession>
<evidence type="ECO:0000256" key="8">
    <source>
        <dbReference type="ARBA" id="ARBA00022989"/>
    </source>
</evidence>
<dbReference type="GO" id="GO:0000272">
    <property type="term" value="P:polysaccharide catabolic process"/>
    <property type="evidence" value="ECO:0007669"/>
    <property type="project" value="UniProtKB-KW"/>
</dbReference>
<keyword evidence="13" id="KW-0326">Glycosidase</keyword>
<dbReference type="EMBL" id="CAJOBZ010000048">
    <property type="protein sequence ID" value="CAF4914378.1"/>
    <property type="molecule type" value="Genomic_DNA"/>
</dbReference>
<evidence type="ECO:0000313" key="22">
    <source>
        <dbReference type="EMBL" id="CAF4914378.1"/>
    </source>
</evidence>
<evidence type="ECO:0000259" key="20">
    <source>
        <dbReference type="Pfam" id="PF01490"/>
    </source>
</evidence>
<dbReference type="InterPro" id="IPR013057">
    <property type="entry name" value="AA_transpt_TM"/>
</dbReference>
<evidence type="ECO:0000256" key="4">
    <source>
        <dbReference type="ARBA" id="ARBA00012663"/>
    </source>
</evidence>
<feature type="transmembrane region" description="Helical" evidence="18">
    <location>
        <begin position="158"/>
        <end position="180"/>
    </location>
</feature>
<proteinExistence type="inferred from homology"/>
<name>A0A821VXE3_9NEOP</name>
<feature type="transmembrane region" description="Helical" evidence="18">
    <location>
        <begin position="90"/>
        <end position="112"/>
    </location>
</feature>
<feature type="domain" description="Amino acid transporter transmembrane" evidence="20">
    <location>
        <begin position="1"/>
        <end position="393"/>
    </location>
</feature>
<feature type="transmembrane region" description="Helical" evidence="18">
    <location>
        <begin position="186"/>
        <end position="206"/>
    </location>
</feature>
<dbReference type="Gene3D" id="3.30.379.10">
    <property type="entry name" value="Chitobiase/beta-hexosaminidase domain 2-like"/>
    <property type="match status" value="1"/>
</dbReference>
<comment type="similarity">
    <text evidence="3">Belongs to the glycosyl hydrolase 20 family.</text>
</comment>
<comment type="catalytic activity">
    <reaction evidence="1">
        <text>Hydrolysis of terminal non-reducing N-acetyl-D-hexosamine residues in N-acetyl-beta-D-hexosaminides.</text>
        <dbReference type="EC" id="3.2.1.52"/>
    </reaction>
</comment>
<keyword evidence="14" id="KW-0624">Polysaccharide degradation</keyword>
<keyword evidence="10 18" id="KW-0472">Membrane</keyword>
<dbReference type="AlphaFoldDB" id="A0A821VXE3"/>
<evidence type="ECO:0000256" key="11">
    <source>
        <dbReference type="ARBA" id="ARBA00023180"/>
    </source>
</evidence>
<feature type="transmembrane region" description="Helical" evidence="18">
    <location>
        <begin position="132"/>
        <end position="151"/>
    </location>
</feature>
<keyword evidence="8 18" id="KW-1133">Transmembrane helix</keyword>
<dbReference type="Pfam" id="PF14845">
    <property type="entry name" value="Glycohydro_20b2"/>
    <property type="match status" value="1"/>
</dbReference>
<dbReference type="SUPFAM" id="SSF55545">
    <property type="entry name" value="beta-N-acetylhexosaminidase-like domain"/>
    <property type="match status" value="1"/>
</dbReference>
<evidence type="ECO:0000259" key="19">
    <source>
        <dbReference type="Pfam" id="PF00728"/>
    </source>
</evidence>
<dbReference type="PRINTS" id="PR00738">
    <property type="entry name" value="GLHYDRLASE20"/>
</dbReference>
<keyword evidence="9" id="KW-0146">Chitin degradation</keyword>
<feature type="transmembrane region" description="Helical" evidence="18">
    <location>
        <begin position="378"/>
        <end position="402"/>
    </location>
</feature>
<evidence type="ECO:0000256" key="13">
    <source>
        <dbReference type="ARBA" id="ARBA00023295"/>
    </source>
</evidence>
<keyword evidence="23" id="KW-1185">Reference proteome</keyword>
<dbReference type="GO" id="GO:0016231">
    <property type="term" value="F:beta-N-acetylglucosaminidase activity"/>
    <property type="evidence" value="ECO:0007669"/>
    <property type="project" value="TreeGrafter"/>
</dbReference>
<evidence type="ECO:0000256" key="17">
    <source>
        <dbReference type="ARBA" id="ARBA00076749"/>
    </source>
</evidence>
<comment type="subcellular location">
    <subcellularLocation>
        <location evidence="2">Membrane</location>
    </subcellularLocation>
</comment>
<dbReference type="SUPFAM" id="SSF51445">
    <property type="entry name" value="(Trans)glycosidases"/>
    <property type="match status" value="1"/>
</dbReference>
<keyword evidence="5 18" id="KW-0812">Transmembrane</keyword>
<dbReference type="InterPro" id="IPR025705">
    <property type="entry name" value="Beta_hexosaminidase_sua/sub"/>
</dbReference>
<dbReference type="OrthoDB" id="428480at2759"/>
<protein>
    <recommendedName>
        <fullName evidence="15">Chitooligosaccharidolytic beta-N-acetylglucosaminidase</fullName>
        <ecNumber evidence="4">3.2.1.52</ecNumber>
    </recommendedName>
    <alternativeName>
        <fullName evidence="17">Beta-GlcNAcase</fullName>
    </alternativeName>
    <alternativeName>
        <fullName evidence="16">Beta-hexosaminidase</fullName>
    </alternativeName>
</protein>
<evidence type="ECO:0000256" key="7">
    <source>
        <dbReference type="ARBA" id="ARBA00022801"/>
    </source>
</evidence>
<evidence type="ECO:0000256" key="18">
    <source>
        <dbReference type="SAM" id="Phobius"/>
    </source>
</evidence>
<evidence type="ECO:0000259" key="21">
    <source>
        <dbReference type="Pfam" id="PF14845"/>
    </source>
</evidence>
<dbReference type="InterPro" id="IPR029019">
    <property type="entry name" value="HEX_eukaryotic_N"/>
</dbReference>
<dbReference type="PANTHER" id="PTHR22600:SF3">
    <property type="entry name" value="BETA-HEXOSAMINIDASE FDL-RELATED"/>
    <property type="match status" value="1"/>
</dbReference>
<evidence type="ECO:0000256" key="10">
    <source>
        <dbReference type="ARBA" id="ARBA00023136"/>
    </source>
</evidence>
<evidence type="ECO:0000256" key="15">
    <source>
        <dbReference type="ARBA" id="ARBA00070325"/>
    </source>
</evidence>
<dbReference type="Pfam" id="PF01490">
    <property type="entry name" value="Aa_trans"/>
    <property type="match status" value="1"/>
</dbReference>
<evidence type="ECO:0000256" key="12">
    <source>
        <dbReference type="ARBA" id="ARBA00023277"/>
    </source>
</evidence>
<evidence type="ECO:0000256" key="14">
    <source>
        <dbReference type="ARBA" id="ARBA00023326"/>
    </source>
</evidence>
<dbReference type="InterPro" id="IPR029018">
    <property type="entry name" value="Hex-like_dom2"/>
</dbReference>
<reference evidence="22" key="1">
    <citation type="submission" date="2021-02" db="EMBL/GenBank/DDBJ databases">
        <authorList>
            <person name="Steward A R."/>
        </authorList>
    </citation>
    <scope>NUCLEOTIDE SEQUENCE</scope>
</reference>
<dbReference type="InterPro" id="IPR017853">
    <property type="entry name" value="GH"/>
</dbReference>
<evidence type="ECO:0000256" key="3">
    <source>
        <dbReference type="ARBA" id="ARBA00006285"/>
    </source>
</evidence>
<keyword evidence="7" id="KW-0378">Hydrolase</keyword>
<evidence type="ECO:0000256" key="6">
    <source>
        <dbReference type="ARBA" id="ARBA00022729"/>
    </source>
</evidence>
<dbReference type="GO" id="GO:0005886">
    <property type="term" value="C:plasma membrane"/>
    <property type="evidence" value="ECO:0007669"/>
    <property type="project" value="TreeGrafter"/>
</dbReference>
<dbReference type="Proteomes" id="UP000663880">
    <property type="component" value="Unassembled WGS sequence"/>
</dbReference>
<dbReference type="Gene3D" id="3.20.20.80">
    <property type="entry name" value="Glycosidases"/>
    <property type="match status" value="1"/>
</dbReference>